<evidence type="ECO:0000313" key="2">
    <source>
        <dbReference type="Proteomes" id="UP000559027"/>
    </source>
</evidence>
<proteinExistence type="predicted"/>
<dbReference type="Proteomes" id="UP000559027">
    <property type="component" value="Unassembled WGS sequence"/>
</dbReference>
<dbReference type="AlphaFoldDB" id="A0A8H5FYH4"/>
<reference evidence="1 2" key="1">
    <citation type="journal article" date="2020" name="ISME J.">
        <title>Uncovering the hidden diversity of litter-decomposition mechanisms in mushroom-forming fungi.</title>
        <authorList>
            <person name="Floudas D."/>
            <person name="Bentzer J."/>
            <person name="Ahren D."/>
            <person name="Johansson T."/>
            <person name="Persson P."/>
            <person name="Tunlid A."/>
        </authorList>
    </citation>
    <scope>NUCLEOTIDE SEQUENCE [LARGE SCALE GENOMIC DNA]</scope>
    <source>
        <strain evidence="1 2">CBS 146.42</strain>
    </source>
</reference>
<protein>
    <submittedName>
        <fullName evidence="1">Uncharacterized protein</fullName>
    </submittedName>
</protein>
<name>A0A8H5FYH4_9AGAR</name>
<evidence type="ECO:0000313" key="1">
    <source>
        <dbReference type="EMBL" id="KAF5353861.1"/>
    </source>
</evidence>
<dbReference type="EMBL" id="JAACJO010000009">
    <property type="protein sequence ID" value="KAF5353861.1"/>
    <property type="molecule type" value="Genomic_DNA"/>
</dbReference>
<sequence>MSTTTALLVTPFCGSKMPLDALSHNGPLPEPSIFILGAIVCKHLPVVADVPCVVSFFAQRSTVYIGGPFLRPTPRSWSITDFTRLISLSFTGLFMAPIISILQNTPALLQLQSGILNGYSYFNSPLDIALSLPHLRFLSLFVDRDNFRFLGTLKAPKLTVLAVGEGLRPTWPVGSMTNYFSALRDYLSTNPISLRALILEYNFSGPTLADLLEEPAVANLAVFEVIVSSYRGNPILYYERTWNFLFYYSDPAGDIIERILFRQDDLWSGAGFVGWAGRKEYAAFKSTPSTLFTGSVDSVAEIFNDRADRWRRAILENQELEADTKT</sequence>
<organism evidence="1 2">
    <name type="scientific">Leucocoprinus leucothites</name>
    <dbReference type="NCBI Taxonomy" id="201217"/>
    <lineage>
        <taxon>Eukaryota</taxon>
        <taxon>Fungi</taxon>
        <taxon>Dikarya</taxon>
        <taxon>Basidiomycota</taxon>
        <taxon>Agaricomycotina</taxon>
        <taxon>Agaricomycetes</taxon>
        <taxon>Agaricomycetidae</taxon>
        <taxon>Agaricales</taxon>
        <taxon>Agaricineae</taxon>
        <taxon>Agaricaceae</taxon>
        <taxon>Leucocoprinus</taxon>
    </lineage>
</organism>
<gene>
    <name evidence="1" type="ORF">D9756_007241</name>
</gene>
<comment type="caution">
    <text evidence="1">The sequence shown here is derived from an EMBL/GenBank/DDBJ whole genome shotgun (WGS) entry which is preliminary data.</text>
</comment>
<accession>A0A8H5FYH4</accession>
<keyword evidence="2" id="KW-1185">Reference proteome</keyword>